<keyword evidence="2" id="KW-0812">Transmembrane</keyword>
<evidence type="ECO:0000256" key="1">
    <source>
        <dbReference type="SAM" id="MobiDB-lite"/>
    </source>
</evidence>
<keyword evidence="2" id="KW-0472">Membrane</keyword>
<reference evidence="3" key="1">
    <citation type="submission" date="2020-05" db="EMBL/GenBank/DDBJ databases">
        <authorList>
            <person name="Chiriac C."/>
            <person name="Salcher M."/>
            <person name="Ghai R."/>
            <person name="Kavagutti S V."/>
        </authorList>
    </citation>
    <scope>NUCLEOTIDE SEQUENCE</scope>
</reference>
<evidence type="ECO:0000256" key="2">
    <source>
        <dbReference type="SAM" id="Phobius"/>
    </source>
</evidence>
<feature type="transmembrane region" description="Helical" evidence="2">
    <location>
        <begin position="152"/>
        <end position="174"/>
    </location>
</feature>
<protein>
    <submittedName>
        <fullName evidence="3">Unannotated protein</fullName>
    </submittedName>
</protein>
<name>A0A6J6DMW7_9ZZZZ</name>
<dbReference type="EMBL" id="CAEZTD010000077">
    <property type="protein sequence ID" value="CAB4565462.1"/>
    <property type="molecule type" value="Genomic_DNA"/>
</dbReference>
<proteinExistence type="predicted"/>
<gene>
    <name evidence="3" type="ORF">UFOPK1591_01008</name>
</gene>
<accession>A0A6J6DMW7</accession>
<feature type="region of interest" description="Disordered" evidence="1">
    <location>
        <begin position="95"/>
        <end position="129"/>
    </location>
</feature>
<organism evidence="3">
    <name type="scientific">freshwater metagenome</name>
    <dbReference type="NCBI Taxonomy" id="449393"/>
    <lineage>
        <taxon>unclassified sequences</taxon>
        <taxon>metagenomes</taxon>
        <taxon>ecological metagenomes</taxon>
    </lineage>
</organism>
<dbReference type="AlphaFoldDB" id="A0A6J6DMW7"/>
<sequence>MLAGYSPFELPEKGANTREQLAKRILKSRPTAWGRTDVPHELAIVLGAALNKDPLKRSATMLEFGRALQDVQRTLRQPITPIEFDTNAAARGEIDFSNTSTGSTPRSQVAVTSTRKGRASTSPSTTAASNLPATKTARTYVRTVATARASGWLVFAIVALAGLATLFALAILGVF</sequence>
<keyword evidence="2" id="KW-1133">Transmembrane helix</keyword>
<evidence type="ECO:0000313" key="3">
    <source>
        <dbReference type="EMBL" id="CAB4565462.1"/>
    </source>
</evidence>
<feature type="compositionally biased region" description="Polar residues" evidence="1">
    <location>
        <begin position="96"/>
        <end position="114"/>
    </location>
</feature>
<feature type="compositionally biased region" description="Low complexity" evidence="1">
    <location>
        <begin position="119"/>
        <end position="129"/>
    </location>
</feature>